<keyword evidence="1 8" id="KW-0004">4Fe-4S</keyword>
<comment type="cofactor">
    <cofactor evidence="8">
        <name>S-adenosyl-L-methionine</name>
        <dbReference type="ChEBI" id="CHEBI:59789"/>
    </cofactor>
    <text evidence="8">Binds 1 S-adenosyl-L-methionine per subunit.</text>
</comment>
<dbReference type="OrthoDB" id="9792276at2"/>
<dbReference type="GO" id="GO:0016840">
    <property type="term" value="F:carbon-nitrogen lyase activity"/>
    <property type="evidence" value="ECO:0007669"/>
    <property type="project" value="UniProtKB-UniRule"/>
</dbReference>
<sequence>MRLRITEIFRSVQGESTLAGLPTTFVRLTGCPLRCGYCDTAYAFQGGQWMTGSEILDTVQDFSVRHVCVTGGEPLAQKAAPALLSTLCDAGYTVSLETSGALPIEGLDRRVIVVMDVKTPSSGECSRNLATNPQALKSGDQVKFVVGESADLDWCRQWLRDAALPAGVEILWSPVWETMSLPELAEWVASSGVPGRLQLQMHKIIWGQEPGR</sequence>
<dbReference type="PROSITE" id="PS51918">
    <property type="entry name" value="RADICAL_SAM"/>
    <property type="match status" value="1"/>
</dbReference>
<evidence type="ECO:0000256" key="4">
    <source>
        <dbReference type="ARBA" id="ARBA00022842"/>
    </source>
</evidence>
<comment type="cofactor">
    <cofactor evidence="8">
        <name>Mg(2+)</name>
        <dbReference type="ChEBI" id="CHEBI:18420"/>
    </cofactor>
</comment>
<evidence type="ECO:0000256" key="7">
    <source>
        <dbReference type="ARBA" id="ARBA00023239"/>
    </source>
</evidence>
<dbReference type="Proteomes" id="UP000251800">
    <property type="component" value="Unassembled WGS sequence"/>
</dbReference>
<dbReference type="Pfam" id="PF04055">
    <property type="entry name" value="Radical_SAM"/>
    <property type="match status" value="1"/>
</dbReference>
<dbReference type="PANTHER" id="PTHR42836">
    <property type="entry name" value="7-CARBOXY-7-DEAZAGUANINE SYNTHASE"/>
    <property type="match status" value="1"/>
</dbReference>
<dbReference type="EMBL" id="QEQK01000002">
    <property type="protein sequence ID" value="PWN57526.1"/>
    <property type="molecule type" value="Genomic_DNA"/>
</dbReference>
<dbReference type="GO" id="GO:0051539">
    <property type="term" value="F:4 iron, 4 sulfur cluster binding"/>
    <property type="evidence" value="ECO:0007669"/>
    <property type="project" value="UniProtKB-UniRule"/>
</dbReference>
<evidence type="ECO:0000259" key="9">
    <source>
        <dbReference type="PROSITE" id="PS51918"/>
    </source>
</evidence>
<comment type="pathway">
    <text evidence="8">Purine metabolism; 7-cyano-7-deazaguanine biosynthesis.</text>
</comment>
<feature type="binding site" evidence="8">
    <location>
        <position position="72"/>
    </location>
    <ligand>
        <name>S-adenosyl-L-methionine</name>
        <dbReference type="ChEBI" id="CHEBI:59789"/>
    </ligand>
</feature>
<evidence type="ECO:0000256" key="2">
    <source>
        <dbReference type="ARBA" id="ARBA00022691"/>
    </source>
</evidence>
<gene>
    <name evidence="8" type="primary">queE</name>
    <name evidence="10" type="ORF">DEH80_02980</name>
</gene>
<reference evidence="10 11" key="1">
    <citation type="submission" date="2018-05" db="EMBL/GenBank/DDBJ databases">
        <title>Abyssibacter profundi OUC007T gen. nov., sp. nov, a marine bacterium isolated from seawater of the Mariana Trench.</title>
        <authorList>
            <person name="Zhou S."/>
        </authorList>
    </citation>
    <scope>NUCLEOTIDE SEQUENCE [LARGE SCALE GENOMIC DNA]</scope>
    <source>
        <strain evidence="10 11">OUC007</strain>
    </source>
</reference>
<evidence type="ECO:0000313" key="11">
    <source>
        <dbReference type="Proteomes" id="UP000251800"/>
    </source>
</evidence>
<comment type="cofactor">
    <cofactor evidence="8">
        <name>[4Fe-4S] cluster</name>
        <dbReference type="ChEBI" id="CHEBI:49883"/>
    </cofactor>
    <text evidence="8">Binds 1 [4Fe-4S] cluster. The cluster is coordinated with 3 cysteines and an exchangeable S-adenosyl-L-methionine.</text>
</comment>
<evidence type="ECO:0000256" key="8">
    <source>
        <dbReference type="HAMAP-Rule" id="MF_00917"/>
    </source>
</evidence>
<comment type="function">
    <text evidence="8">Catalyzes the complex heterocyclic radical-mediated conversion of 6-carboxy-5,6,7,8-tetrahydropterin (CPH4) to 7-carboxy-7-deazaguanine (CDG), a step common to the biosynthetic pathways of all 7-deazapurine-containing compounds.</text>
</comment>
<evidence type="ECO:0000256" key="1">
    <source>
        <dbReference type="ARBA" id="ARBA00022485"/>
    </source>
</evidence>
<dbReference type="Gene3D" id="3.20.20.70">
    <property type="entry name" value="Aldolase class I"/>
    <property type="match status" value="1"/>
</dbReference>
<comment type="similarity">
    <text evidence="8">Belongs to the radical SAM superfamily. 7-carboxy-7-deazaguanine synthase family.</text>
</comment>
<dbReference type="SUPFAM" id="SSF102114">
    <property type="entry name" value="Radical SAM enzymes"/>
    <property type="match status" value="1"/>
</dbReference>
<dbReference type="CDD" id="cd01335">
    <property type="entry name" value="Radical_SAM"/>
    <property type="match status" value="1"/>
</dbReference>
<dbReference type="PANTHER" id="PTHR42836:SF1">
    <property type="entry name" value="7-CARBOXY-7-DEAZAGUANINE SYNTHASE"/>
    <property type="match status" value="1"/>
</dbReference>
<evidence type="ECO:0000256" key="3">
    <source>
        <dbReference type="ARBA" id="ARBA00022723"/>
    </source>
</evidence>
<keyword evidence="6 8" id="KW-0411">Iron-sulfur</keyword>
<dbReference type="NCBIfam" id="TIGR04349">
    <property type="entry name" value="rSAM_QueE_gams"/>
    <property type="match status" value="1"/>
</dbReference>
<dbReference type="GO" id="GO:0008616">
    <property type="term" value="P:tRNA queuosine(34) biosynthetic process"/>
    <property type="evidence" value="ECO:0007669"/>
    <property type="project" value="UniProtKB-UniRule"/>
</dbReference>
<proteinExistence type="inferred from homology"/>
<comment type="caution">
    <text evidence="8">Lacks conserved residue(s) required for the propagation of feature annotation.</text>
</comment>
<feature type="binding site" evidence="8">
    <location>
        <position position="27"/>
    </location>
    <ligand>
        <name>substrate</name>
    </ligand>
</feature>
<keyword evidence="8" id="KW-0671">Queuosine biosynthesis</keyword>
<dbReference type="SFLD" id="SFLDS00029">
    <property type="entry name" value="Radical_SAM"/>
    <property type="match status" value="1"/>
</dbReference>
<accession>A0A363UPW7</accession>
<comment type="caution">
    <text evidence="10">The sequence shown here is derived from an EMBL/GenBank/DDBJ whole genome shotgun (WGS) entry which is preliminary data.</text>
</comment>
<evidence type="ECO:0000313" key="10">
    <source>
        <dbReference type="EMBL" id="PWN57526.1"/>
    </source>
</evidence>
<keyword evidence="11" id="KW-1185">Reference proteome</keyword>
<feature type="binding site" evidence="8">
    <location>
        <position position="31"/>
    </location>
    <ligand>
        <name>[4Fe-4S] cluster</name>
        <dbReference type="ChEBI" id="CHEBI:49883"/>
        <note>4Fe-4S-S-AdoMet</note>
    </ligand>
</feature>
<name>A0A363UPW7_9GAMM</name>
<dbReference type="PIRSF" id="PIRSF000370">
    <property type="entry name" value="QueE"/>
    <property type="match status" value="1"/>
</dbReference>
<protein>
    <recommendedName>
        <fullName evidence="8">7-carboxy-7-deazaguanine synthase</fullName>
        <shortName evidence="8">CDG synthase</shortName>
        <ecNumber evidence="8">4.3.99.3</ecNumber>
    </recommendedName>
    <alternativeName>
        <fullName evidence="8">Queuosine biosynthesis protein QueE</fullName>
    </alternativeName>
</protein>
<dbReference type="AlphaFoldDB" id="A0A363UPW7"/>
<dbReference type="UniPathway" id="UPA00391"/>
<evidence type="ECO:0000256" key="5">
    <source>
        <dbReference type="ARBA" id="ARBA00023004"/>
    </source>
</evidence>
<evidence type="ECO:0000256" key="6">
    <source>
        <dbReference type="ARBA" id="ARBA00023014"/>
    </source>
</evidence>
<dbReference type="InterPro" id="IPR007197">
    <property type="entry name" value="rSAM"/>
</dbReference>
<keyword evidence="4 8" id="KW-0460">Magnesium</keyword>
<keyword evidence="7 8" id="KW-0456">Lyase</keyword>
<dbReference type="InterPro" id="IPR027621">
    <property type="entry name" value="rSAM_QueE_gams"/>
</dbReference>
<feature type="binding site" evidence="8">
    <location>
        <position position="35"/>
    </location>
    <ligand>
        <name>[4Fe-4S] cluster</name>
        <dbReference type="ChEBI" id="CHEBI:49883"/>
        <note>4Fe-4S-S-AdoMet</note>
    </ligand>
</feature>
<feature type="binding site" evidence="8">
    <location>
        <begin position="12"/>
        <end position="14"/>
    </location>
    <ligand>
        <name>substrate</name>
    </ligand>
</feature>
<keyword evidence="5 8" id="KW-0408">Iron</keyword>
<dbReference type="HAMAP" id="MF_00917">
    <property type="entry name" value="QueE"/>
    <property type="match status" value="1"/>
</dbReference>
<keyword evidence="3 8" id="KW-0479">Metal-binding</keyword>
<comment type="catalytic activity">
    <reaction evidence="8">
        <text>6-carboxy-5,6,7,8-tetrahydropterin + H(+) = 7-carboxy-7-carbaguanine + NH4(+)</text>
        <dbReference type="Rhea" id="RHEA:27974"/>
        <dbReference type="ChEBI" id="CHEBI:15378"/>
        <dbReference type="ChEBI" id="CHEBI:28938"/>
        <dbReference type="ChEBI" id="CHEBI:61032"/>
        <dbReference type="ChEBI" id="CHEBI:61036"/>
        <dbReference type="EC" id="4.3.99.3"/>
    </reaction>
</comment>
<dbReference type="GO" id="GO:1904047">
    <property type="term" value="F:S-adenosyl-L-methionine binding"/>
    <property type="evidence" value="ECO:0007669"/>
    <property type="project" value="UniProtKB-UniRule"/>
</dbReference>
<keyword evidence="2 8" id="KW-0949">S-adenosyl-L-methionine</keyword>
<feature type="binding site" evidence="8">
    <location>
        <begin position="37"/>
        <end position="39"/>
    </location>
    <ligand>
        <name>S-adenosyl-L-methionine</name>
        <dbReference type="ChEBI" id="CHEBI:59789"/>
    </ligand>
</feature>
<dbReference type="GO" id="GO:0000287">
    <property type="term" value="F:magnesium ion binding"/>
    <property type="evidence" value="ECO:0007669"/>
    <property type="project" value="UniProtKB-UniRule"/>
</dbReference>
<organism evidence="10 11">
    <name type="scientific">Abyssibacter profundi</name>
    <dbReference type="NCBI Taxonomy" id="2182787"/>
    <lineage>
        <taxon>Bacteria</taxon>
        <taxon>Pseudomonadati</taxon>
        <taxon>Pseudomonadota</taxon>
        <taxon>Gammaproteobacteria</taxon>
        <taxon>Chromatiales</taxon>
        <taxon>Oceanococcaceae</taxon>
        <taxon>Abyssibacter</taxon>
    </lineage>
</organism>
<dbReference type="InterPro" id="IPR013785">
    <property type="entry name" value="Aldolase_TIM"/>
</dbReference>
<feature type="domain" description="Radical SAM core" evidence="9">
    <location>
        <begin position="18"/>
        <end position="208"/>
    </location>
</feature>
<dbReference type="InterPro" id="IPR058240">
    <property type="entry name" value="rSAM_sf"/>
</dbReference>
<dbReference type="EC" id="4.3.99.3" evidence="8"/>
<feature type="binding site" evidence="8">
    <location>
        <position position="70"/>
    </location>
    <ligand>
        <name>substrate</name>
    </ligand>
</feature>
<dbReference type="InterPro" id="IPR024924">
    <property type="entry name" value="7-CO-7-deazaguanine_synth-like"/>
</dbReference>
<feature type="binding site" evidence="8">
    <location>
        <position position="40"/>
    </location>
    <ligand>
        <name>Mg(2+)</name>
        <dbReference type="ChEBI" id="CHEBI:18420"/>
    </ligand>
</feature>
<feature type="binding site" evidence="8">
    <location>
        <position position="38"/>
    </location>
    <ligand>
        <name>[4Fe-4S] cluster</name>
        <dbReference type="ChEBI" id="CHEBI:49883"/>
        <note>4Fe-4S-S-AdoMet</note>
    </ligand>
</feature>
<comment type="subunit">
    <text evidence="8">Homodimer.</text>
</comment>